<evidence type="ECO:0000256" key="1">
    <source>
        <dbReference type="ARBA" id="ARBA00022771"/>
    </source>
</evidence>
<dbReference type="AlphaFoldDB" id="A0A8J5UUB2"/>
<evidence type="ECO:0000313" key="6">
    <source>
        <dbReference type="Proteomes" id="UP000729913"/>
    </source>
</evidence>
<dbReference type="InterPro" id="IPR001841">
    <property type="entry name" value="Znf_RING"/>
</dbReference>
<dbReference type="PROSITE" id="PS50089">
    <property type="entry name" value="ZF_RING_2"/>
    <property type="match status" value="1"/>
</dbReference>
<gene>
    <name evidence="5" type="ORF">G9C98_004237</name>
</gene>
<dbReference type="OrthoDB" id="6237065at2759"/>
<keyword evidence="6" id="KW-1185">Reference proteome</keyword>
<keyword evidence="1 3" id="KW-0479">Metal-binding</keyword>
<dbReference type="GO" id="GO:0006281">
    <property type="term" value="P:DNA repair"/>
    <property type="evidence" value="ECO:0007669"/>
    <property type="project" value="InterPro"/>
</dbReference>
<dbReference type="Proteomes" id="UP000729913">
    <property type="component" value="Unassembled WGS sequence"/>
</dbReference>
<dbReference type="EMBL" id="JAAOIC020000048">
    <property type="protein sequence ID" value="KAG8036915.1"/>
    <property type="molecule type" value="Genomic_DNA"/>
</dbReference>
<keyword evidence="1 3" id="KW-0863">Zinc-finger</keyword>
<sequence>MVGVGCCSNSTSDQHQVLNHSMPQFFVEFRQLLRYLICKYRDSKKCPATCKLKGERFTARRPHKYHDREPLEKLEAEIAFRRSLYQAVVTTRQPFKVLYESLIILHPEIEDDVPFIKIQRTMMRWRGTATLPEITTFTSVRENLHTDEWEFLKSYSISPNDPRMFEVTAIGERGLLFYDSNFIRELTIDGLYVSTTTKIVPDINEAKYLTIVMAAMNGYAFPIIWIISTEYSAQIVKKIVLEIKNILNDADVTINAIFADSYYELQDQISDNFQEIQKKVTSFDSYCKVLRAIAYQFLNDEKSETNEVIKKIMTLSLLPHEKIVSEFEKIRENVSENIANDLREFFTHYEEKWIGHLKPNNFSVFQEIDAINDVAEIYLRVLLNKLGSQRPNFWKFIGFISENLSKSFKDCRKIQGSPNIRLNYTSRINHSINNRSSSVTSGIKKLWQLLLEDRIDASEFLVRAQVVLKEFYNDMFFDQCILPKELTIVSIDIDAELDLLLSPPRPWLFENNDYDPENDDDDDDGIERPVLYRSTSVLEEMKRIINELQPPDEDDEDIDVYNEYNVRCTRCKIALVTAVNLPCKHVEMCNNCASRRINNCCSVCQESITRTERIFLPTDPEGDGYSLRCEICYSNVANIMWTTCNHGLSCKRCAVQVATQDGLGLTTTSKIRCPHCNLEVEGMPQLLNLNTATEEELMTLPGINRHLAANIVNYRRVIGRFNRVEDLALVSGIGADKLESIKMEVYVLTGNDSGTSSRASTSLNSVGNNTNQVDVNLASVFDLQVVPGVDQELASRIVEKRLKYGCFNSLDELAKMRGMGKQKLAMLRPYLKLSSISNGSVVHTCSNGSPSSSWNIPQASSTPRVNYAGRKVARANRERVTPLRMPRIDDSEKNVDLSPGITEEEIWELLSIASPRPCIEYNFNESLDRTSIRVASWNLNGFNSDKASNPGVMEVICRTILENRLSLLALQEVKSLEALDKLTRELNTPILKRVKDWRGNHRQWRSVHLGAGLAVLWDACPDMCISLREQPPATTVFLPVLASIIFHVNKFDITLINVQMHDPEDNNIIERFVDAKNSIFLGDFSLSGDTSNIYNDVLSETNTAFDTEKYIFKDKIVWGRGSKKLFNTGLYRVVRQGLTHLGIPQCWRWGGPASTHCPIWCEIYTEPGDP</sequence>
<organism evidence="5 6">
    <name type="scientific">Cotesia typhae</name>
    <dbReference type="NCBI Taxonomy" id="2053667"/>
    <lineage>
        <taxon>Eukaryota</taxon>
        <taxon>Metazoa</taxon>
        <taxon>Ecdysozoa</taxon>
        <taxon>Arthropoda</taxon>
        <taxon>Hexapoda</taxon>
        <taxon>Insecta</taxon>
        <taxon>Pterygota</taxon>
        <taxon>Neoptera</taxon>
        <taxon>Endopterygota</taxon>
        <taxon>Hymenoptera</taxon>
        <taxon>Apocrita</taxon>
        <taxon>Ichneumonoidea</taxon>
        <taxon>Braconidae</taxon>
        <taxon>Microgastrinae</taxon>
        <taxon>Cotesia</taxon>
    </lineage>
</organism>
<dbReference type="SMART" id="SM00278">
    <property type="entry name" value="HhH1"/>
    <property type="match status" value="3"/>
</dbReference>
<name>A0A8J5UUB2_9HYME</name>
<dbReference type="GO" id="GO:0003677">
    <property type="term" value="F:DNA binding"/>
    <property type="evidence" value="ECO:0007669"/>
    <property type="project" value="InterPro"/>
</dbReference>
<dbReference type="InterPro" id="IPR051675">
    <property type="entry name" value="Endo/Exo/Phosphatase_dom_1"/>
</dbReference>
<keyword evidence="2" id="KW-0862">Zinc</keyword>
<dbReference type="PANTHER" id="PTHR21180">
    <property type="entry name" value="ENDONUCLEASE/EXONUCLEASE/PHOSPHATASE FAMILY DOMAIN-CONTAINING PROTEIN 1"/>
    <property type="match status" value="1"/>
</dbReference>
<protein>
    <recommendedName>
        <fullName evidence="4">RING-type domain-containing protein</fullName>
    </recommendedName>
</protein>
<dbReference type="SMART" id="SM00184">
    <property type="entry name" value="RING"/>
    <property type="match status" value="2"/>
</dbReference>
<reference evidence="5" key="2">
    <citation type="submission" date="2021-04" db="EMBL/GenBank/DDBJ databases">
        <title>Genome-wide patterns of bracovirus chromosomal integration into multiple host tissues during parasitism.</title>
        <authorList>
            <person name="Chebbi M.A.C."/>
        </authorList>
    </citation>
    <scope>NUCLEOTIDE SEQUENCE</scope>
    <source>
        <tissue evidence="5">Whole body</tissue>
    </source>
</reference>
<dbReference type="Pfam" id="PF13920">
    <property type="entry name" value="zf-C3HC4_3"/>
    <property type="match status" value="1"/>
</dbReference>
<dbReference type="Pfam" id="PF12836">
    <property type="entry name" value="HHH_3"/>
    <property type="match status" value="2"/>
</dbReference>
<dbReference type="PANTHER" id="PTHR21180:SF32">
    <property type="entry name" value="ENDONUCLEASE_EXONUCLEASE_PHOSPHATASE FAMILY DOMAIN-CONTAINING PROTEIN 1"/>
    <property type="match status" value="1"/>
</dbReference>
<dbReference type="GO" id="GO:0008270">
    <property type="term" value="F:zinc ion binding"/>
    <property type="evidence" value="ECO:0007669"/>
    <property type="project" value="UniProtKB-KW"/>
</dbReference>
<reference evidence="5" key="1">
    <citation type="submission" date="2020-03" db="EMBL/GenBank/DDBJ databases">
        <authorList>
            <person name="Chebbi M.A."/>
            <person name="Drezen J.M."/>
        </authorList>
    </citation>
    <scope>NUCLEOTIDE SEQUENCE</scope>
    <source>
        <tissue evidence="5">Whole body</tissue>
    </source>
</reference>
<evidence type="ECO:0000256" key="3">
    <source>
        <dbReference type="PROSITE-ProRule" id="PRU00175"/>
    </source>
</evidence>
<evidence type="ECO:0000256" key="2">
    <source>
        <dbReference type="ARBA" id="ARBA00022833"/>
    </source>
</evidence>
<dbReference type="InterPro" id="IPR003583">
    <property type="entry name" value="Hlx-hairpin-Hlx_DNA-bd_motif"/>
</dbReference>
<evidence type="ECO:0000313" key="5">
    <source>
        <dbReference type="EMBL" id="KAG8036915.1"/>
    </source>
</evidence>
<evidence type="ECO:0000259" key="4">
    <source>
        <dbReference type="PROSITE" id="PS50089"/>
    </source>
</evidence>
<proteinExistence type="predicted"/>
<dbReference type="GO" id="GO:0005886">
    <property type="term" value="C:plasma membrane"/>
    <property type="evidence" value="ECO:0007669"/>
    <property type="project" value="TreeGrafter"/>
</dbReference>
<accession>A0A8J5UUB2</accession>
<comment type="caution">
    <text evidence="5">The sequence shown here is derived from an EMBL/GenBank/DDBJ whole genome shotgun (WGS) entry which is preliminary data.</text>
</comment>
<feature type="domain" description="RING-type" evidence="4">
    <location>
        <begin position="629"/>
        <end position="677"/>
    </location>
</feature>